<feature type="transmembrane region" description="Helical" evidence="7">
    <location>
        <begin position="276"/>
        <end position="294"/>
    </location>
</feature>
<evidence type="ECO:0000256" key="4">
    <source>
        <dbReference type="ARBA" id="ARBA00022989"/>
    </source>
</evidence>
<dbReference type="PANTHER" id="PTHR43124">
    <property type="entry name" value="PURINE EFFLUX PUMP PBUE"/>
    <property type="match status" value="1"/>
</dbReference>
<accession>A0A7X0D522</accession>
<reference evidence="9 10" key="1">
    <citation type="submission" date="2020-08" db="EMBL/GenBank/DDBJ databases">
        <title>Sequencing the genomes of 1000 actinobacteria strains.</title>
        <authorList>
            <person name="Klenk H.-P."/>
        </authorList>
    </citation>
    <scope>NUCLEOTIDE SEQUENCE [LARGE SCALE GENOMIC DNA]</scope>
    <source>
        <strain evidence="9 10">DSM 46659</strain>
    </source>
</reference>
<keyword evidence="4 7" id="KW-1133">Transmembrane helix</keyword>
<evidence type="ECO:0000259" key="8">
    <source>
        <dbReference type="PROSITE" id="PS50850"/>
    </source>
</evidence>
<feature type="transmembrane region" description="Helical" evidence="7">
    <location>
        <begin position="29"/>
        <end position="50"/>
    </location>
</feature>
<dbReference type="CDD" id="cd17337">
    <property type="entry name" value="MFS_CsbX"/>
    <property type="match status" value="1"/>
</dbReference>
<comment type="caution">
    <text evidence="9">The sequence shown here is derived from an EMBL/GenBank/DDBJ whole genome shotgun (WGS) entry which is preliminary data.</text>
</comment>
<dbReference type="InterPro" id="IPR011701">
    <property type="entry name" value="MFS"/>
</dbReference>
<dbReference type="InterPro" id="IPR036259">
    <property type="entry name" value="MFS_trans_sf"/>
</dbReference>
<name>A0A7X0D522_9ACTN</name>
<dbReference type="Pfam" id="PF07690">
    <property type="entry name" value="MFS_1"/>
    <property type="match status" value="1"/>
</dbReference>
<dbReference type="InterPro" id="IPR004748">
    <property type="entry name" value="Polyol_permease-like"/>
</dbReference>
<dbReference type="GO" id="GO:0022857">
    <property type="term" value="F:transmembrane transporter activity"/>
    <property type="evidence" value="ECO:0007669"/>
    <property type="project" value="InterPro"/>
</dbReference>
<dbReference type="NCBIfam" id="TIGR00897">
    <property type="entry name" value="2A0118"/>
    <property type="match status" value="1"/>
</dbReference>
<keyword evidence="3 7" id="KW-0812">Transmembrane</keyword>
<feature type="transmembrane region" description="Helical" evidence="7">
    <location>
        <begin position="126"/>
        <end position="147"/>
    </location>
</feature>
<dbReference type="GO" id="GO:0005886">
    <property type="term" value="C:plasma membrane"/>
    <property type="evidence" value="ECO:0007669"/>
    <property type="project" value="UniProtKB-SubCell"/>
</dbReference>
<evidence type="ECO:0000256" key="6">
    <source>
        <dbReference type="SAM" id="MobiDB-lite"/>
    </source>
</evidence>
<dbReference type="PANTHER" id="PTHR43124:SF3">
    <property type="entry name" value="CHLORAMPHENICOL EFFLUX PUMP RV0191"/>
    <property type="match status" value="1"/>
</dbReference>
<evidence type="ECO:0000256" key="5">
    <source>
        <dbReference type="ARBA" id="ARBA00023136"/>
    </source>
</evidence>
<gene>
    <name evidence="9" type="ORF">HNR23_001351</name>
</gene>
<evidence type="ECO:0000313" key="10">
    <source>
        <dbReference type="Proteomes" id="UP000546642"/>
    </source>
</evidence>
<feature type="transmembrane region" description="Helical" evidence="7">
    <location>
        <begin position="333"/>
        <end position="356"/>
    </location>
</feature>
<dbReference type="InterPro" id="IPR020846">
    <property type="entry name" value="MFS_dom"/>
</dbReference>
<feature type="transmembrane region" description="Helical" evidence="7">
    <location>
        <begin position="62"/>
        <end position="82"/>
    </location>
</feature>
<evidence type="ECO:0000256" key="2">
    <source>
        <dbReference type="ARBA" id="ARBA00022475"/>
    </source>
</evidence>
<dbReference type="AlphaFoldDB" id="A0A7X0D522"/>
<keyword evidence="5 7" id="KW-0472">Membrane</keyword>
<feature type="transmembrane region" description="Helical" evidence="7">
    <location>
        <begin position="397"/>
        <end position="417"/>
    </location>
</feature>
<feature type="region of interest" description="Disordered" evidence="6">
    <location>
        <begin position="422"/>
        <end position="453"/>
    </location>
</feature>
<feature type="compositionally biased region" description="Low complexity" evidence="6">
    <location>
        <begin position="436"/>
        <end position="453"/>
    </location>
</feature>
<dbReference type="Proteomes" id="UP000546642">
    <property type="component" value="Unassembled WGS sequence"/>
</dbReference>
<feature type="transmembrane region" description="Helical" evidence="7">
    <location>
        <begin position="244"/>
        <end position="264"/>
    </location>
</feature>
<dbReference type="InterPro" id="IPR050189">
    <property type="entry name" value="MFS_Efflux_Transporters"/>
</dbReference>
<dbReference type="PROSITE" id="PS50850">
    <property type="entry name" value="MFS"/>
    <property type="match status" value="1"/>
</dbReference>
<feature type="transmembrane region" description="Helical" evidence="7">
    <location>
        <begin position="159"/>
        <end position="183"/>
    </location>
</feature>
<feature type="compositionally biased region" description="Gly residues" evidence="6">
    <location>
        <begin position="426"/>
        <end position="435"/>
    </location>
</feature>
<evidence type="ECO:0000256" key="7">
    <source>
        <dbReference type="SAM" id="Phobius"/>
    </source>
</evidence>
<keyword evidence="2" id="KW-1003">Cell membrane</keyword>
<evidence type="ECO:0000256" key="1">
    <source>
        <dbReference type="ARBA" id="ARBA00004651"/>
    </source>
</evidence>
<protein>
    <submittedName>
        <fullName evidence="9">Polyol permease family</fullName>
    </submittedName>
</protein>
<evidence type="ECO:0000256" key="3">
    <source>
        <dbReference type="ARBA" id="ARBA00022692"/>
    </source>
</evidence>
<organism evidence="9 10">
    <name type="scientific">Nocardiopsis mwathae</name>
    <dbReference type="NCBI Taxonomy" id="1472723"/>
    <lineage>
        <taxon>Bacteria</taxon>
        <taxon>Bacillati</taxon>
        <taxon>Actinomycetota</taxon>
        <taxon>Actinomycetes</taxon>
        <taxon>Streptosporangiales</taxon>
        <taxon>Nocardiopsidaceae</taxon>
        <taxon>Nocardiopsis</taxon>
    </lineage>
</organism>
<dbReference type="RefSeq" id="WP_343070448.1">
    <property type="nucleotide sequence ID" value="NZ_JACHDS010000001.1"/>
</dbReference>
<proteinExistence type="predicted"/>
<feature type="domain" description="Major facilitator superfamily (MFS) profile" evidence="8">
    <location>
        <begin position="28"/>
        <end position="422"/>
    </location>
</feature>
<dbReference type="SUPFAM" id="SSF103473">
    <property type="entry name" value="MFS general substrate transporter"/>
    <property type="match status" value="1"/>
</dbReference>
<feature type="transmembrane region" description="Helical" evidence="7">
    <location>
        <begin position="189"/>
        <end position="207"/>
    </location>
</feature>
<comment type="subcellular location">
    <subcellularLocation>
        <location evidence="1">Cell membrane</location>
        <topology evidence="1">Multi-pass membrane protein</topology>
    </subcellularLocation>
</comment>
<feature type="transmembrane region" description="Helical" evidence="7">
    <location>
        <begin position="94"/>
        <end position="114"/>
    </location>
</feature>
<dbReference type="EMBL" id="JACHDS010000001">
    <property type="protein sequence ID" value="MBB6171291.1"/>
    <property type="molecule type" value="Genomic_DNA"/>
</dbReference>
<feature type="transmembrane region" description="Helical" evidence="7">
    <location>
        <begin position="368"/>
        <end position="391"/>
    </location>
</feature>
<keyword evidence="10" id="KW-1185">Reference proteome</keyword>
<evidence type="ECO:0000313" key="9">
    <source>
        <dbReference type="EMBL" id="MBB6171291.1"/>
    </source>
</evidence>
<feature type="transmembrane region" description="Helical" evidence="7">
    <location>
        <begin position="306"/>
        <end position="327"/>
    </location>
</feature>
<dbReference type="Gene3D" id="1.20.1250.20">
    <property type="entry name" value="MFS general substrate transporter like domains"/>
    <property type="match status" value="2"/>
</dbReference>
<sequence length="453" mass="48287">MSSTRLDPRSEAGPAPRHWTERIGIPRPLAWGFIGLLIFMIGDGVEFGYLSPYLLDQGVPGQRVALVFTVYGATASIAAWFSGALSDMWGPRRVMWAGLAIWVVCHILFLTMALTTVNYGLILLTYGLRGFGYPLFAFGFLVWVAAATPQRRLGTAVGWFWFAFTGGLPTLGSLVASALVPWIGPYATLWAALGLIVIGGLIALLMVNEPTGRRRLAPEGERPIMTLLGSLTILWRRPRIGVGAIVRTINTAPQFGFLVFLPIFFTDTVGFSLEQWLRLLTVMFATNIVFNLIFGVVGDRLGWRRTVAWCGGVGSAVSVLALYYVPAAAGPQYALAVLVAAFYGATLAGYVPLSALMPSLAPEHKGQAMAALNLGAGVSVVAGPAIVAVFLEPLGVAGVMWIFAVLYLASAVMTMFLKLPEETGGRTPGGAGAPGRRGATAEPEAEAAPPNRE</sequence>